<dbReference type="GO" id="GO:0046820">
    <property type="term" value="F:4-amino-4-deoxychorismate synthase activity"/>
    <property type="evidence" value="ECO:0007669"/>
    <property type="project" value="UniProtKB-EC"/>
</dbReference>
<feature type="domain" description="Chorismate-utilising enzyme C-terminal" evidence="3">
    <location>
        <begin position="183"/>
        <end position="436"/>
    </location>
</feature>
<dbReference type="InterPro" id="IPR015890">
    <property type="entry name" value="Chorismate_C"/>
</dbReference>
<sequence>MSRLVRQALPYASDANTWLQLLADAPHRLFLDSARPFSERGRYDIISADPKESIPLNSIDYITNRKSFIDLEARIRAAISGFCSATDLPFSGGAIGLLSYELGEQRLIQRPQDTAVDFVGIYDWAIIIDHARQSSELIAQPDCQSPYLERIKSQTKDQAQDQQAATDNAFKLAACFQSNLEASNYQRAFERLQDYIAAGDCYQVNLTREFSAPFSGDPLTAYFKLRERAAAPFSCFFDLGKAQLLSLSPERFIAADHSGRVRTEPIKGTAPRSNNPKADADYAQRLLQSGKNRAENVMIVDLLRNDLGQCCVPGSIQADPLLELQSFRTVHHLVSTVSGQLKPGVSALNALLACFPGGSITGAPKHRAMEIIAELEPHRRSAYCGSVFYLSACGRMDSNIVIRSFLCQAEEIKGWAGGGIVADSNCEDEFTETEQKLGSLLALLESL</sequence>
<comment type="caution">
    <text evidence="5">The sequence shown here is derived from an EMBL/GenBank/DDBJ whole genome shotgun (WGS) entry which is preliminary data.</text>
</comment>
<dbReference type="InterPro" id="IPR005801">
    <property type="entry name" value="ADC_synthase"/>
</dbReference>
<dbReference type="AlphaFoldDB" id="A0A927C3N5"/>
<dbReference type="InterPro" id="IPR019999">
    <property type="entry name" value="Anth_synth_I-like"/>
</dbReference>
<evidence type="ECO:0000313" key="5">
    <source>
        <dbReference type="EMBL" id="MBD2859227.1"/>
    </source>
</evidence>
<accession>A0A927C3N5</accession>
<dbReference type="Proteomes" id="UP000610558">
    <property type="component" value="Unassembled WGS sequence"/>
</dbReference>
<keyword evidence="2 5" id="KW-0808">Transferase</keyword>
<dbReference type="Gene3D" id="3.60.120.10">
    <property type="entry name" value="Anthranilate synthase"/>
    <property type="match status" value="1"/>
</dbReference>
<dbReference type="RefSeq" id="WP_190764802.1">
    <property type="nucleotide sequence ID" value="NZ_JACXLD010000004.1"/>
</dbReference>
<keyword evidence="5" id="KW-0032">Aminotransferase</keyword>
<dbReference type="PANTHER" id="PTHR11236:SF50">
    <property type="entry name" value="AMINODEOXYCHORISMATE SYNTHASE COMPONENT 1"/>
    <property type="match status" value="1"/>
</dbReference>
<evidence type="ECO:0000256" key="1">
    <source>
        <dbReference type="ARBA" id="ARBA00013139"/>
    </source>
</evidence>
<dbReference type="Pfam" id="PF00425">
    <property type="entry name" value="Chorismate_bind"/>
    <property type="match status" value="1"/>
</dbReference>
<gene>
    <name evidence="5" type="primary">pabB</name>
    <name evidence="5" type="ORF">IB286_09430</name>
</gene>
<evidence type="ECO:0000256" key="2">
    <source>
        <dbReference type="ARBA" id="ARBA00022679"/>
    </source>
</evidence>
<organism evidence="5 6">
    <name type="scientific">Spongiibacter pelagi</name>
    <dbReference type="NCBI Taxonomy" id="2760804"/>
    <lineage>
        <taxon>Bacteria</taxon>
        <taxon>Pseudomonadati</taxon>
        <taxon>Pseudomonadota</taxon>
        <taxon>Gammaproteobacteria</taxon>
        <taxon>Cellvibrionales</taxon>
        <taxon>Spongiibacteraceae</taxon>
        <taxon>Spongiibacter</taxon>
    </lineage>
</organism>
<dbReference type="SUPFAM" id="SSF56322">
    <property type="entry name" value="ADC synthase"/>
    <property type="match status" value="1"/>
</dbReference>
<dbReference type="Pfam" id="PF04715">
    <property type="entry name" value="Anth_synt_I_N"/>
    <property type="match status" value="1"/>
</dbReference>
<dbReference type="EC" id="2.6.1.85" evidence="1"/>
<feature type="domain" description="Anthranilate synthase component I N-terminal" evidence="4">
    <location>
        <begin position="20"/>
        <end position="133"/>
    </location>
</feature>
<protein>
    <recommendedName>
        <fullName evidence="1">aminodeoxychorismate synthase</fullName>
        <ecNumber evidence="1">2.6.1.85</ecNumber>
    </recommendedName>
</protein>
<evidence type="ECO:0000313" key="6">
    <source>
        <dbReference type="Proteomes" id="UP000610558"/>
    </source>
</evidence>
<dbReference type="PANTHER" id="PTHR11236">
    <property type="entry name" value="AMINOBENZOATE/ANTHRANILATE SYNTHASE"/>
    <property type="match status" value="1"/>
</dbReference>
<dbReference type="GO" id="GO:0009396">
    <property type="term" value="P:folic acid-containing compound biosynthetic process"/>
    <property type="evidence" value="ECO:0007669"/>
    <property type="project" value="InterPro"/>
</dbReference>
<reference evidence="5" key="1">
    <citation type="submission" date="2020-09" db="EMBL/GenBank/DDBJ databases">
        <authorList>
            <person name="Yoon J.-W."/>
        </authorList>
    </citation>
    <scope>NUCLEOTIDE SEQUENCE</scope>
    <source>
        <strain evidence="5">KMU-158</strain>
    </source>
</reference>
<name>A0A927C3N5_9GAMM</name>
<evidence type="ECO:0000259" key="4">
    <source>
        <dbReference type="Pfam" id="PF04715"/>
    </source>
</evidence>
<keyword evidence="6" id="KW-1185">Reference proteome</keyword>
<dbReference type="PRINTS" id="PR00095">
    <property type="entry name" value="ANTSNTHASEI"/>
</dbReference>
<dbReference type="GO" id="GO:0000162">
    <property type="term" value="P:L-tryptophan biosynthetic process"/>
    <property type="evidence" value="ECO:0007669"/>
    <property type="project" value="TreeGrafter"/>
</dbReference>
<dbReference type="InterPro" id="IPR006805">
    <property type="entry name" value="Anth_synth_I_N"/>
</dbReference>
<proteinExistence type="predicted"/>
<dbReference type="InterPro" id="IPR005802">
    <property type="entry name" value="ADC_synth_comp_1"/>
</dbReference>
<dbReference type="EMBL" id="JACXLD010000004">
    <property type="protein sequence ID" value="MBD2859227.1"/>
    <property type="molecule type" value="Genomic_DNA"/>
</dbReference>
<dbReference type="NCBIfam" id="TIGR00553">
    <property type="entry name" value="pabB"/>
    <property type="match status" value="1"/>
</dbReference>
<evidence type="ECO:0000259" key="3">
    <source>
        <dbReference type="Pfam" id="PF00425"/>
    </source>
</evidence>